<name>A0A2N9AIN9_METEX</name>
<dbReference type="Proteomes" id="UP000233769">
    <property type="component" value="Chromosome tk0001"/>
</dbReference>
<feature type="region of interest" description="Disordered" evidence="1">
    <location>
        <begin position="1"/>
        <end position="58"/>
    </location>
</feature>
<dbReference type="AlphaFoldDB" id="A0A2N9AIN9"/>
<protein>
    <submittedName>
        <fullName evidence="2">Uncharacterized protein</fullName>
    </submittedName>
</protein>
<accession>A0A2N9AIN9</accession>
<gene>
    <name evidence="2" type="ORF">TK0001_0625</name>
</gene>
<evidence type="ECO:0000313" key="2">
    <source>
        <dbReference type="EMBL" id="SOR27227.1"/>
    </source>
</evidence>
<proteinExistence type="predicted"/>
<reference evidence="3" key="1">
    <citation type="submission" date="2017-10" db="EMBL/GenBank/DDBJ databases">
        <authorList>
            <person name="Regsiter A."/>
            <person name="William W."/>
        </authorList>
    </citation>
    <scope>NUCLEOTIDE SEQUENCE [LARGE SCALE GENOMIC DNA]</scope>
</reference>
<evidence type="ECO:0000256" key="1">
    <source>
        <dbReference type="SAM" id="MobiDB-lite"/>
    </source>
</evidence>
<organism evidence="2 3">
    <name type="scientific">Methylorubrum extorquens</name>
    <name type="common">Methylobacterium dichloromethanicum</name>
    <name type="synonym">Methylobacterium extorquens</name>
    <dbReference type="NCBI Taxonomy" id="408"/>
    <lineage>
        <taxon>Bacteria</taxon>
        <taxon>Pseudomonadati</taxon>
        <taxon>Pseudomonadota</taxon>
        <taxon>Alphaproteobacteria</taxon>
        <taxon>Hyphomicrobiales</taxon>
        <taxon>Methylobacteriaceae</taxon>
        <taxon>Methylorubrum</taxon>
    </lineage>
</organism>
<sequence>MIGPGSTGARGAPHPRHTLGGTDAAVGMTVAAAGRCPRAGQEPQLNRKLKNRGRETAY</sequence>
<dbReference type="EMBL" id="LT962688">
    <property type="protein sequence ID" value="SOR27227.1"/>
    <property type="molecule type" value="Genomic_DNA"/>
</dbReference>
<evidence type="ECO:0000313" key="3">
    <source>
        <dbReference type="Proteomes" id="UP000233769"/>
    </source>
</evidence>